<reference evidence="1" key="2">
    <citation type="journal article" date="2021" name="Genome Biol. Evol.">
        <title>Developing a high-quality reference genome for a parasitic bivalve with doubly uniparental inheritance (Bivalvia: Unionida).</title>
        <authorList>
            <person name="Smith C.H."/>
        </authorList>
    </citation>
    <scope>NUCLEOTIDE SEQUENCE</scope>
    <source>
        <strain evidence="1">CHS0354</strain>
        <tissue evidence="1">Mantle</tissue>
    </source>
</reference>
<gene>
    <name evidence="1" type="ORF">CHS0354_035638</name>
</gene>
<dbReference type="Proteomes" id="UP001195483">
    <property type="component" value="Unassembled WGS sequence"/>
</dbReference>
<comment type="caution">
    <text evidence="1">The sequence shown here is derived from an EMBL/GenBank/DDBJ whole genome shotgun (WGS) entry which is preliminary data.</text>
</comment>
<protein>
    <submittedName>
        <fullName evidence="1">Uncharacterized protein</fullName>
    </submittedName>
</protein>
<dbReference type="AlphaFoldDB" id="A0AAE0WA31"/>
<reference evidence="1" key="1">
    <citation type="journal article" date="2021" name="Genome Biol. Evol.">
        <title>A High-Quality Reference Genome for a Parasitic Bivalve with Doubly Uniparental Inheritance (Bivalvia: Unionida).</title>
        <authorList>
            <person name="Smith C.H."/>
        </authorList>
    </citation>
    <scope>NUCLEOTIDE SEQUENCE</scope>
    <source>
        <strain evidence="1">CHS0354</strain>
    </source>
</reference>
<proteinExistence type="predicted"/>
<evidence type="ECO:0000313" key="1">
    <source>
        <dbReference type="EMBL" id="KAK3606644.1"/>
    </source>
</evidence>
<sequence length="88" mass="10224">MTYINRRSLLELRNIVLFYIDLSKYATKDELDILMTLAGVAEDKLFFSRSNMESHRQAILEPVPDNDAPTKKCVEDSDTRLIINYPRS</sequence>
<evidence type="ECO:0000313" key="2">
    <source>
        <dbReference type="Proteomes" id="UP001195483"/>
    </source>
</evidence>
<name>A0AAE0WA31_9BIVA</name>
<dbReference type="EMBL" id="JAEAOA010002078">
    <property type="protein sequence ID" value="KAK3606644.1"/>
    <property type="molecule type" value="Genomic_DNA"/>
</dbReference>
<keyword evidence="2" id="KW-1185">Reference proteome</keyword>
<reference evidence="1" key="3">
    <citation type="submission" date="2023-05" db="EMBL/GenBank/DDBJ databases">
        <authorList>
            <person name="Smith C.H."/>
        </authorList>
    </citation>
    <scope>NUCLEOTIDE SEQUENCE</scope>
    <source>
        <strain evidence="1">CHS0354</strain>
        <tissue evidence="1">Mantle</tissue>
    </source>
</reference>
<accession>A0AAE0WA31</accession>
<organism evidence="1 2">
    <name type="scientific">Potamilus streckersoni</name>
    <dbReference type="NCBI Taxonomy" id="2493646"/>
    <lineage>
        <taxon>Eukaryota</taxon>
        <taxon>Metazoa</taxon>
        <taxon>Spiralia</taxon>
        <taxon>Lophotrochozoa</taxon>
        <taxon>Mollusca</taxon>
        <taxon>Bivalvia</taxon>
        <taxon>Autobranchia</taxon>
        <taxon>Heteroconchia</taxon>
        <taxon>Palaeoheterodonta</taxon>
        <taxon>Unionida</taxon>
        <taxon>Unionoidea</taxon>
        <taxon>Unionidae</taxon>
        <taxon>Ambleminae</taxon>
        <taxon>Lampsilini</taxon>
        <taxon>Potamilus</taxon>
    </lineage>
</organism>